<proteinExistence type="predicted"/>
<reference evidence="1" key="1">
    <citation type="submission" date="2021-08" db="EMBL/GenBank/DDBJ databases">
        <title>The first chromosome-level gecko genome reveals the dynamic sex chromosomes of Neotropical dwarf geckos (Sphaerodactylidae: Sphaerodactylus).</title>
        <authorList>
            <person name="Pinto B.J."/>
            <person name="Keating S.E."/>
            <person name="Gamble T."/>
        </authorList>
    </citation>
    <scope>NUCLEOTIDE SEQUENCE</scope>
    <source>
        <strain evidence="1">TG3544</strain>
    </source>
</reference>
<organism evidence="1 2">
    <name type="scientific">Sphaerodactylus townsendi</name>
    <dbReference type="NCBI Taxonomy" id="933632"/>
    <lineage>
        <taxon>Eukaryota</taxon>
        <taxon>Metazoa</taxon>
        <taxon>Chordata</taxon>
        <taxon>Craniata</taxon>
        <taxon>Vertebrata</taxon>
        <taxon>Euteleostomi</taxon>
        <taxon>Lepidosauria</taxon>
        <taxon>Squamata</taxon>
        <taxon>Bifurcata</taxon>
        <taxon>Gekkota</taxon>
        <taxon>Sphaerodactylidae</taxon>
        <taxon>Sphaerodactylus</taxon>
    </lineage>
</organism>
<comment type="caution">
    <text evidence="1">The sequence shown here is derived from an EMBL/GenBank/DDBJ whole genome shotgun (WGS) entry which is preliminary data.</text>
</comment>
<dbReference type="EMBL" id="CM037616">
    <property type="protein sequence ID" value="KAH7992555.1"/>
    <property type="molecule type" value="Genomic_DNA"/>
</dbReference>
<dbReference type="Proteomes" id="UP000827872">
    <property type="component" value="Linkage Group LG03"/>
</dbReference>
<name>A0ACB8EJ70_9SAUR</name>
<gene>
    <name evidence="1" type="ORF">K3G42_024241</name>
</gene>
<sequence>MHHLPLHQKTWPFQAVHWVLDKHCGIYLNTSWYLPYLWLPSAFGWEWEKETRMNPPARKTGANSTAFSIRDNFKIVSASVFVQNNMPRKTERMYSRVKK</sequence>
<protein>
    <submittedName>
        <fullName evidence="1">Uncharacterized protein</fullName>
    </submittedName>
</protein>
<evidence type="ECO:0000313" key="2">
    <source>
        <dbReference type="Proteomes" id="UP000827872"/>
    </source>
</evidence>
<keyword evidence="2" id="KW-1185">Reference proteome</keyword>
<accession>A0ACB8EJ70</accession>
<evidence type="ECO:0000313" key="1">
    <source>
        <dbReference type="EMBL" id="KAH7992555.1"/>
    </source>
</evidence>